<dbReference type="AlphaFoldDB" id="A0AA36AYQ6"/>
<evidence type="ECO:0000256" key="1">
    <source>
        <dbReference type="SAM" id="SignalP"/>
    </source>
</evidence>
<accession>A0AA36AYQ6</accession>
<proteinExistence type="predicted"/>
<reference evidence="2" key="1">
    <citation type="submission" date="2023-08" db="EMBL/GenBank/DDBJ databases">
        <authorList>
            <person name="Alioto T."/>
            <person name="Alioto T."/>
            <person name="Gomez Garrido J."/>
        </authorList>
    </citation>
    <scope>NUCLEOTIDE SEQUENCE</scope>
</reference>
<keyword evidence="3" id="KW-1185">Reference proteome</keyword>
<dbReference type="EMBL" id="OX597819">
    <property type="protein sequence ID" value="CAI9723732.1"/>
    <property type="molecule type" value="Genomic_DNA"/>
</dbReference>
<organism evidence="2 3">
    <name type="scientific">Octopus vulgaris</name>
    <name type="common">Common octopus</name>
    <dbReference type="NCBI Taxonomy" id="6645"/>
    <lineage>
        <taxon>Eukaryota</taxon>
        <taxon>Metazoa</taxon>
        <taxon>Spiralia</taxon>
        <taxon>Lophotrochozoa</taxon>
        <taxon>Mollusca</taxon>
        <taxon>Cephalopoda</taxon>
        <taxon>Coleoidea</taxon>
        <taxon>Octopodiformes</taxon>
        <taxon>Octopoda</taxon>
        <taxon>Incirrata</taxon>
        <taxon>Octopodidae</taxon>
        <taxon>Octopus</taxon>
    </lineage>
</organism>
<feature type="chain" id="PRO_5041364118" evidence="1">
    <location>
        <begin position="22"/>
        <end position="72"/>
    </location>
</feature>
<name>A0AA36AYQ6_OCTVU</name>
<gene>
    <name evidence="2" type="ORF">OCTVUL_1B016111</name>
</gene>
<protein>
    <submittedName>
        <fullName evidence="2">Uncharacterized protein</fullName>
    </submittedName>
</protein>
<dbReference type="Proteomes" id="UP001162480">
    <property type="component" value="Chromosome 6"/>
</dbReference>
<keyword evidence="1" id="KW-0732">Signal</keyword>
<feature type="signal peptide" evidence="1">
    <location>
        <begin position="1"/>
        <end position="21"/>
    </location>
</feature>
<evidence type="ECO:0000313" key="3">
    <source>
        <dbReference type="Proteomes" id="UP001162480"/>
    </source>
</evidence>
<sequence>MLPLPLLLLLTVVGPIQQTYSHKHSFKTKNSVLRPQYVKTYKYVTHIYYGSQMLYYYEFDKKKMKPESVDIL</sequence>
<evidence type="ECO:0000313" key="2">
    <source>
        <dbReference type="EMBL" id="CAI9723732.1"/>
    </source>
</evidence>